<reference evidence="2 3" key="1">
    <citation type="submission" date="2018-07" db="EMBL/GenBank/DDBJ databases">
        <title>Thalassococcus profundi sp. nov., a marine bacterium isolated from deep seawater of Okinawa Trough.</title>
        <authorList>
            <person name="Yu M."/>
        </authorList>
    </citation>
    <scope>NUCLEOTIDE SEQUENCE [LARGE SCALE GENOMIC DNA]</scope>
    <source>
        <strain evidence="2 3">WRAS1</strain>
    </source>
</reference>
<keyword evidence="3" id="KW-1185">Reference proteome</keyword>
<protein>
    <submittedName>
        <fullName evidence="2">Uncharacterized protein</fullName>
    </submittedName>
</protein>
<gene>
    <name evidence="2" type="ORF">DU478_18395</name>
</gene>
<dbReference type="AlphaFoldDB" id="A0A369TH82"/>
<organism evidence="2 3">
    <name type="scientific">Thalassococcus profundi</name>
    <dbReference type="NCBI Taxonomy" id="2282382"/>
    <lineage>
        <taxon>Bacteria</taxon>
        <taxon>Pseudomonadati</taxon>
        <taxon>Pseudomonadota</taxon>
        <taxon>Alphaproteobacteria</taxon>
        <taxon>Rhodobacterales</taxon>
        <taxon>Roseobacteraceae</taxon>
        <taxon>Thalassococcus</taxon>
    </lineage>
</organism>
<evidence type="ECO:0000313" key="2">
    <source>
        <dbReference type="EMBL" id="RDD64709.1"/>
    </source>
</evidence>
<comment type="caution">
    <text evidence="2">The sequence shown here is derived from an EMBL/GenBank/DDBJ whole genome shotgun (WGS) entry which is preliminary data.</text>
</comment>
<name>A0A369TH82_9RHOB</name>
<feature type="transmembrane region" description="Helical" evidence="1">
    <location>
        <begin position="32"/>
        <end position="53"/>
    </location>
</feature>
<dbReference type="Proteomes" id="UP000253977">
    <property type="component" value="Unassembled WGS sequence"/>
</dbReference>
<keyword evidence="1" id="KW-0812">Transmembrane</keyword>
<evidence type="ECO:0000256" key="1">
    <source>
        <dbReference type="SAM" id="Phobius"/>
    </source>
</evidence>
<dbReference type="RefSeq" id="WP_114512432.1">
    <property type="nucleotide sequence ID" value="NZ_QPMK01000018.1"/>
</dbReference>
<keyword evidence="1" id="KW-0472">Membrane</keyword>
<proteinExistence type="predicted"/>
<sequence>MADRALTEEALIAGLRDIRLPEHAAGGLPAELLAAAAIGLLIAAVLGLAVRALSFAKVPRRAAPAVPPGDERLALLRRLKTQAPERYAQLARDLYRPGGVPDLDTLRAEVARHA</sequence>
<dbReference type="EMBL" id="QPMK01000018">
    <property type="protein sequence ID" value="RDD64709.1"/>
    <property type="molecule type" value="Genomic_DNA"/>
</dbReference>
<dbReference type="OrthoDB" id="7875917at2"/>
<accession>A0A369TH82</accession>
<evidence type="ECO:0000313" key="3">
    <source>
        <dbReference type="Proteomes" id="UP000253977"/>
    </source>
</evidence>
<keyword evidence="1" id="KW-1133">Transmembrane helix</keyword>